<dbReference type="Gene3D" id="2.40.50.140">
    <property type="entry name" value="Nucleic acid-binding proteins"/>
    <property type="match status" value="1"/>
</dbReference>
<evidence type="ECO:0000256" key="8">
    <source>
        <dbReference type="ARBA" id="ARBA00022842"/>
    </source>
</evidence>
<evidence type="ECO:0000256" key="3">
    <source>
        <dbReference type="ARBA" id="ARBA00022705"/>
    </source>
</evidence>
<keyword evidence="5 13" id="KW-0547">Nucleotide-binding</keyword>
<dbReference type="PROSITE" id="PS00697">
    <property type="entry name" value="DNA_LIGASE_A1"/>
    <property type="match status" value="1"/>
</dbReference>
<evidence type="ECO:0000313" key="16">
    <source>
        <dbReference type="EMBL" id="GAA4393623.1"/>
    </source>
</evidence>
<dbReference type="SUPFAM" id="SSF56091">
    <property type="entry name" value="DNA ligase/mRNA capping enzyme, catalytic domain"/>
    <property type="match status" value="1"/>
</dbReference>
<keyword evidence="11" id="KW-0131">Cell cycle</keyword>
<dbReference type="EC" id="6.5.1.1" evidence="13"/>
<keyword evidence="6 13" id="KW-0227">DNA damage</keyword>
<dbReference type="CDD" id="cd07901">
    <property type="entry name" value="Adenylation_DNA_ligase_Arch_LigB"/>
    <property type="match status" value="1"/>
</dbReference>
<keyword evidence="1 13" id="KW-0436">Ligase</keyword>
<evidence type="ECO:0000256" key="13">
    <source>
        <dbReference type="RuleBase" id="RU000617"/>
    </source>
</evidence>
<keyword evidence="17" id="KW-1185">Reference proteome</keyword>
<dbReference type="Pfam" id="PF04675">
    <property type="entry name" value="DNA_ligase_A_N"/>
    <property type="match status" value="1"/>
</dbReference>
<evidence type="ECO:0000259" key="15">
    <source>
        <dbReference type="PROSITE" id="PS50160"/>
    </source>
</evidence>
<dbReference type="InterPro" id="IPR012308">
    <property type="entry name" value="DNA_ligase_ATP-dep_N"/>
</dbReference>
<evidence type="ECO:0000256" key="1">
    <source>
        <dbReference type="ARBA" id="ARBA00022598"/>
    </source>
</evidence>
<dbReference type="SUPFAM" id="SSF117018">
    <property type="entry name" value="ATP-dependent DNA ligase DNA-binding domain"/>
    <property type="match status" value="1"/>
</dbReference>
<dbReference type="InterPro" id="IPR050191">
    <property type="entry name" value="ATP-dep_DNA_ligase"/>
</dbReference>
<dbReference type="InterPro" id="IPR000977">
    <property type="entry name" value="DNA_ligase_ATP-dep"/>
</dbReference>
<evidence type="ECO:0000256" key="14">
    <source>
        <dbReference type="RuleBase" id="RU004196"/>
    </source>
</evidence>
<dbReference type="InterPro" id="IPR036599">
    <property type="entry name" value="DNA_ligase_N_sf"/>
</dbReference>
<keyword evidence="2" id="KW-0132">Cell division</keyword>
<protein>
    <recommendedName>
        <fullName evidence="13">DNA ligase</fullName>
        <ecNumber evidence="13">6.5.1.1</ecNumber>
    </recommendedName>
</protein>
<dbReference type="Gene3D" id="3.30.470.30">
    <property type="entry name" value="DNA ligase/mRNA capping enzyme"/>
    <property type="match status" value="1"/>
</dbReference>
<name>A0ABP8JNH5_9MICO</name>
<keyword evidence="7 13" id="KW-0067">ATP-binding</keyword>
<comment type="catalytic activity">
    <reaction evidence="12 13">
        <text>ATP + (deoxyribonucleotide)n-3'-hydroxyl + 5'-phospho-(deoxyribonucleotide)m = (deoxyribonucleotide)n+m + AMP + diphosphate.</text>
        <dbReference type="EC" id="6.5.1.1"/>
    </reaction>
</comment>
<dbReference type="PROSITE" id="PS50160">
    <property type="entry name" value="DNA_LIGASE_A3"/>
    <property type="match status" value="1"/>
</dbReference>
<dbReference type="SUPFAM" id="SSF50249">
    <property type="entry name" value="Nucleic acid-binding proteins"/>
    <property type="match status" value="1"/>
</dbReference>
<evidence type="ECO:0000256" key="2">
    <source>
        <dbReference type="ARBA" id="ARBA00022618"/>
    </source>
</evidence>
<dbReference type="InterPro" id="IPR012310">
    <property type="entry name" value="DNA_ligase_ATP-dep_cent"/>
</dbReference>
<evidence type="ECO:0000256" key="7">
    <source>
        <dbReference type="ARBA" id="ARBA00022840"/>
    </source>
</evidence>
<evidence type="ECO:0000256" key="5">
    <source>
        <dbReference type="ARBA" id="ARBA00022741"/>
    </source>
</evidence>
<dbReference type="InterPro" id="IPR012340">
    <property type="entry name" value="NA-bd_OB-fold"/>
</dbReference>
<sequence>MDESRPEVMLADVVEASRAVAATHSRTAKTQALADLLTRCTPEEVGTVVSHLSGVLPQRRLGVGFRSLRDLPEAAQTPTLTVLEVDAAFERLASAHGTGSTASRRSELRTLMSRATSAEQQFLRDLMTGNLRQGALDGVVLAAISTAYAIPAATVRRAAMLAGTAAEVATLAATGGHRALEEVALVVGRPVRPMLAASAKTTGEAAESMGGGGLIVDGKLDGIRVQVHRRGGEVSVYTRSLDEITDRVPEVVEAVAALPGGDLVVDGEAIVLRGDGRPEPFQVTGARTASSADLAGLQARMPLTTFLFDVLHVGGRDLLDESARVRHEVLLDLAPHLLVPRLLTDDRAAAEQFFADLVAAGHEGVVVKDADSPYAAGRRGSGWIKVKPVHTLDLVVLAVEWGSGRRVGSLSNIHLGARDPATGGFTMVGKTFKGMTDEVLAWQTKRFTELAVDGTDGWVVPVKPEQVVEIAIDGVQRSSRYPGGVALRFARVLRYRDDKTAADADTIDTVRGLL</sequence>
<evidence type="ECO:0000256" key="6">
    <source>
        <dbReference type="ARBA" id="ARBA00022763"/>
    </source>
</evidence>
<evidence type="ECO:0000256" key="9">
    <source>
        <dbReference type="ARBA" id="ARBA00023172"/>
    </source>
</evidence>
<dbReference type="NCBIfam" id="TIGR00574">
    <property type="entry name" value="dnl1"/>
    <property type="match status" value="1"/>
</dbReference>
<evidence type="ECO:0000256" key="4">
    <source>
        <dbReference type="ARBA" id="ARBA00022723"/>
    </source>
</evidence>
<dbReference type="PANTHER" id="PTHR45674:SF13">
    <property type="entry name" value="DNA LIGASE-RELATED"/>
    <property type="match status" value="1"/>
</dbReference>
<keyword evidence="9 13" id="KW-0233">DNA recombination</keyword>
<evidence type="ECO:0000256" key="12">
    <source>
        <dbReference type="ARBA" id="ARBA00034003"/>
    </source>
</evidence>
<accession>A0ABP8JNH5</accession>
<organism evidence="16 17">
    <name type="scientific">Ornithinibacter aureus</name>
    <dbReference type="NCBI Taxonomy" id="622664"/>
    <lineage>
        <taxon>Bacteria</taxon>
        <taxon>Bacillati</taxon>
        <taxon>Actinomycetota</taxon>
        <taxon>Actinomycetes</taxon>
        <taxon>Micrococcales</taxon>
        <taxon>Intrasporangiaceae</taxon>
        <taxon>Ornithinibacter</taxon>
    </lineage>
</organism>
<keyword evidence="8" id="KW-0460">Magnesium</keyword>
<evidence type="ECO:0000313" key="17">
    <source>
        <dbReference type="Proteomes" id="UP001500390"/>
    </source>
</evidence>
<evidence type="ECO:0000256" key="10">
    <source>
        <dbReference type="ARBA" id="ARBA00023204"/>
    </source>
</evidence>
<dbReference type="NCBIfam" id="NF002868">
    <property type="entry name" value="PRK03180.1"/>
    <property type="match status" value="1"/>
</dbReference>
<comment type="caution">
    <text evidence="16">The sequence shown here is derived from an EMBL/GenBank/DDBJ whole genome shotgun (WGS) entry which is preliminary data.</text>
</comment>
<keyword evidence="10 13" id="KW-0234">DNA repair</keyword>
<gene>
    <name evidence="16" type="ORF">GCM10023153_13810</name>
</gene>
<comment type="similarity">
    <text evidence="14">Belongs to the ATP-dependent DNA ligase family.</text>
</comment>
<dbReference type="RefSeq" id="WP_159902817.1">
    <property type="nucleotide sequence ID" value="NZ_BAABFX010000022.1"/>
</dbReference>
<dbReference type="InterPro" id="IPR016059">
    <property type="entry name" value="DNA_ligase_ATP-dep_CS"/>
</dbReference>
<proteinExistence type="inferred from homology"/>
<dbReference type="Proteomes" id="UP001500390">
    <property type="component" value="Unassembled WGS sequence"/>
</dbReference>
<dbReference type="Pfam" id="PF04679">
    <property type="entry name" value="DNA_ligase_A_C"/>
    <property type="match status" value="1"/>
</dbReference>
<keyword evidence="4" id="KW-0479">Metal-binding</keyword>
<dbReference type="InterPro" id="IPR012309">
    <property type="entry name" value="DNA_ligase_ATP-dep_C"/>
</dbReference>
<dbReference type="GO" id="GO:0016874">
    <property type="term" value="F:ligase activity"/>
    <property type="evidence" value="ECO:0007669"/>
    <property type="project" value="UniProtKB-KW"/>
</dbReference>
<reference evidence="17" key="1">
    <citation type="journal article" date="2019" name="Int. J. Syst. Evol. Microbiol.">
        <title>The Global Catalogue of Microorganisms (GCM) 10K type strain sequencing project: providing services to taxonomists for standard genome sequencing and annotation.</title>
        <authorList>
            <consortium name="The Broad Institute Genomics Platform"/>
            <consortium name="The Broad Institute Genome Sequencing Center for Infectious Disease"/>
            <person name="Wu L."/>
            <person name="Ma J."/>
        </authorList>
    </citation>
    <scope>NUCLEOTIDE SEQUENCE [LARGE SCALE GENOMIC DNA]</scope>
    <source>
        <strain evidence="17">JCM 17738</strain>
    </source>
</reference>
<feature type="domain" description="ATP-dependent DNA ligase family profile" evidence="15">
    <location>
        <begin position="306"/>
        <end position="419"/>
    </location>
</feature>
<evidence type="ECO:0000256" key="11">
    <source>
        <dbReference type="ARBA" id="ARBA00023306"/>
    </source>
</evidence>
<dbReference type="PANTHER" id="PTHR45674">
    <property type="entry name" value="DNA LIGASE 1/3 FAMILY MEMBER"/>
    <property type="match status" value="1"/>
</dbReference>
<keyword evidence="3" id="KW-0235">DNA replication</keyword>
<dbReference type="Pfam" id="PF01068">
    <property type="entry name" value="DNA_ligase_A_M"/>
    <property type="match status" value="1"/>
</dbReference>
<dbReference type="EMBL" id="BAABFX010000022">
    <property type="protein sequence ID" value="GAA4393623.1"/>
    <property type="molecule type" value="Genomic_DNA"/>
</dbReference>
<dbReference type="Gene3D" id="1.10.3260.10">
    <property type="entry name" value="DNA ligase, ATP-dependent, N-terminal domain"/>
    <property type="match status" value="1"/>
</dbReference>